<dbReference type="GO" id="GO:0016491">
    <property type="term" value="F:oxidoreductase activity"/>
    <property type="evidence" value="ECO:0007669"/>
    <property type="project" value="InterPro"/>
</dbReference>
<evidence type="ECO:0000256" key="2">
    <source>
        <dbReference type="ARBA" id="ARBA00022748"/>
    </source>
</evidence>
<protein>
    <submittedName>
        <fullName evidence="6">Redoxin</fullName>
    </submittedName>
</protein>
<dbReference type="AlphaFoldDB" id="A0A1H1P3Y2"/>
<accession>A0A1H1P3Y2</accession>
<dbReference type="RefSeq" id="WP_091368620.1">
    <property type="nucleotide sequence ID" value="NZ_LT629740.1"/>
</dbReference>
<dbReference type="InterPro" id="IPR036249">
    <property type="entry name" value="Thioredoxin-like_sf"/>
</dbReference>
<keyword evidence="7" id="KW-1185">Reference proteome</keyword>
<reference evidence="6 7" key="1">
    <citation type="submission" date="2016-10" db="EMBL/GenBank/DDBJ databases">
        <authorList>
            <person name="de Groot N.N."/>
        </authorList>
    </citation>
    <scope>NUCLEOTIDE SEQUENCE [LARGE SCALE GENOMIC DNA]</scope>
    <source>
        <strain evidence="6 7">MP1X4</strain>
    </source>
</reference>
<dbReference type="PANTHER" id="PTHR42852">
    <property type="entry name" value="THIOL:DISULFIDE INTERCHANGE PROTEIN DSBE"/>
    <property type="match status" value="1"/>
</dbReference>
<evidence type="ECO:0000259" key="5">
    <source>
        <dbReference type="PROSITE" id="PS51352"/>
    </source>
</evidence>
<dbReference type="OrthoDB" id="789332at2"/>
<proteinExistence type="predicted"/>
<feature type="domain" description="Thioredoxin" evidence="5">
    <location>
        <begin position="238"/>
        <end position="377"/>
    </location>
</feature>
<dbReference type="PROSITE" id="PS51352">
    <property type="entry name" value="THIOREDOXIN_2"/>
    <property type="match status" value="1"/>
</dbReference>
<dbReference type="InterPro" id="IPR013740">
    <property type="entry name" value="Redoxin"/>
</dbReference>
<dbReference type="PROSITE" id="PS51257">
    <property type="entry name" value="PROKAR_LIPOPROTEIN"/>
    <property type="match status" value="1"/>
</dbReference>
<dbReference type="GO" id="GO:0030313">
    <property type="term" value="C:cell envelope"/>
    <property type="evidence" value="ECO:0007669"/>
    <property type="project" value="UniProtKB-SubCell"/>
</dbReference>
<gene>
    <name evidence="6" type="ORF">SAMN05216490_0463</name>
</gene>
<dbReference type="InterPro" id="IPR050553">
    <property type="entry name" value="Thioredoxin_ResA/DsbE_sf"/>
</dbReference>
<keyword evidence="2" id="KW-0201">Cytochrome c-type biogenesis</keyword>
<comment type="subcellular location">
    <subcellularLocation>
        <location evidence="1">Cell envelope</location>
    </subcellularLocation>
</comment>
<evidence type="ECO:0000256" key="3">
    <source>
        <dbReference type="ARBA" id="ARBA00023157"/>
    </source>
</evidence>
<sequence>MKFYHIFLFALLFTGCTKVGYIEFKGTMPGIDNGVFVIKNLDKSSLYSEFIMGEKFYLKKTLQNPGYYSMQIAKDIYHDNRRVGYDVYLEPGTYTIKAVGGDLYKYPTIITTSKIQNELSAYYTVLNKKAHDAENETDSLFNLVYGNNAAPVSSAKYDAQLKKLTDAATKRDNIVSAVFADFINKHPQSEVAAHLLAQIDYKKDPSTYYNIYQRFTSDQQNTPEGKAEGDDLKMLAKLAPGAEAPALTGKTLDGKSFDPKSVNKKVILVEFWRSDSEVSRNNHKSLLTNSDLMNNKDFTIVSVSVDTAHTTWTNAVNEDKLTWPQVNDLKGQSSPNMQNWGVGTLPTYDLVDGNWHIIKRDISFDDIDLAIKDQLKK</sequence>
<keyword evidence="4" id="KW-0676">Redox-active center</keyword>
<organism evidence="6 7">
    <name type="scientific">Mucilaginibacter mallensis</name>
    <dbReference type="NCBI Taxonomy" id="652787"/>
    <lineage>
        <taxon>Bacteria</taxon>
        <taxon>Pseudomonadati</taxon>
        <taxon>Bacteroidota</taxon>
        <taxon>Sphingobacteriia</taxon>
        <taxon>Sphingobacteriales</taxon>
        <taxon>Sphingobacteriaceae</taxon>
        <taxon>Mucilaginibacter</taxon>
    </lineage>
</organism>
<dbReference type="Gene3D" id="3.40.30.10">
    <property type="entry name" value="Glutaredoxin"/>
    <property type="match status" value="1"/>
</dbReference>
<dbReference type="PANTHER" id="PTHR42852:SF6">
    <property type="entry name" value="THIOL:DISULFIDE INTERCHANGE PROTEIN DSBE"/>
    <property type="match status" value="1"/>
</dbReference>
<dbReference type="EMBL" id="LT629740">
    <property type="protein sequence ID" value="SDS05917.1"/>
    <property type="molecule type" value="Genomic_DNA"/>
</dbReference>
<dbReference type="STRING" id="652787.SAMN05216490_0463"/>
<dbReference type="Pfam" id="PF08534">
    <property type="entry name" value="Redoxin"/>
    <property type="match status" value="1"/>
</dbReference>
<dbReference type="SUPFAM" id="SSF52833">
    <property type="entry name" value="Thioredoxin-like"/>
    <property type="match status" value="1"/>
</dbReference>
<evidence type="ECO:0000313" key="7">
    <source>
        <dbReference type="Proteomes" id="UP000199679"/>
    </source>
</evidence>
<dbReference type="Proteomes" id="UP000199679">
    <property type="component" value="Chromosome I"/>
</dbReference>
<keyword evidence="3" id="KW-1015">Disulfide bond</keyword>
<dbReference type="CDD" id="cd02966">
    <property type="entry name" value="TlpA_like_family"/>
    <property type="match status" value="1"/>
</dbReference>
<evidence type="ECO:0000256" key="4">
    <source>
        <dbReference type="ARBA" id="ARBA00023284"/>
    </source>
</evidence>
<evidence type="ECO:0000256" key="1">
    <source>
        <dbReference type="ARBA" id="ARBA00004196"/>
    </source>
</evidence>
<evidence type="ECO:0000313" key="6">
    <source>
        <dbReference type="EMBL" id="SDS05917.1"/>
    </source>
</evidence>
<name>A0A1H1P3Y2_MUCMA</name>
<dbReference type="InterPro" id="IPR013766">
    <property type="entry name" value="Thioredoxin_domain"/>
</dbReference>
<dbReference type="GO" id="GO:0017004">
    <property type="term" value="P:cytochrome complex assembly"/>
    <property type="evidence" value="ECO:0007669"/>
    <property type="project" value="UniProtKB-KW"/>
</dbReference>